<gene>
    <name evidence="1" type="ORF">CEXT_433161</name>
</gene>
<reference evidence="1 2" key="1">
    <citation type="submission" date="2021-06" db="EMBL/GenBank/DDBJ databases">
        <title>Caerostris extrusa draft genome.</title>
        <authorList>
            <person name="Kono N."/>
            <person name="Arakawa K."/>
        </authorList>
    </citation>
    <scope>NUCLEOTIDE SEQUENCE [LARGE SCALE GENOMIC DNA]</scope>
</reference>
<name>A0AAV4QXW0_CAEEX</name>
<dbReference type="InterPro" id="IPR035093">
    <property type="entry name" value="RelE/ParE_toxin_dom_sf"/>
</dbReference>
<dbReference type="Gene3D" id="3.30.2310.20">
    <property type="entry name" value="RelE-like"/>
    <property type="match status" value="1"/>
</dbReference>
<dbReference type="Proteomes" id="UP001054945">
    <property type="component" value="Unassembled WGS sequence"/>
</dbReference>
<dbReference type="AlphaFoldDB" id="A0AAV4QXW0"/>
<evidence type="ECO:0000313" key="1">
    <source>
        <dbReference type="EMBL" id="GIY13164.1"/>
    </source>
</evidence>
<proteinExistence type="predicted"/>
<protein>
    <submittedName>
        <fullName evidence="1">Uncharacterized protein</fullName>
    </submittedName>
</protein>
<comment type="caution">
    <text evidence="1">The sequence shown here is derived from an EMBL/GenBank/DDBJ whole genome shotgun (WGS) entry which is preliminary data.</text>
</comment>
<evidence type="ECO:0000313" key="2">
    <source>
        <dbReference type="Proteomes" id="UP001054945"/>
    </source>
</evidence>
<dbReference type="EMBL" id="BPLR01006897">
    <property type="protein sequence ID" value="GIY13164.1"/>
    <property type="molecule type" value="Genomic_DNA"/>
</dbReference>
<sequence>MGEKQCYTVVETKGYLKDLKKDADLNRYLPSIQKFVELLPENPFQKGVKKLEGRNDEYRQEFGRKRRLIFSIDKKLKVIALLQWKKKEGKYVQSVVATRILNFAEY</sequence>
<keyword evidence="2" id="KW-1185">Reference proteome</keyword>
<accession>A0AAV4QXW0</accession>
<dbReference type="SUPFAM" id="SSF143011">
    <property type="entry name" value="RelE-like"/>
    <property type="match status" value="1"/>
</dbReference>
<organism evidence="1 2">
    <name type="scientific">Caerostris extrusa</name>
    <name type="common">Bark spider</name>
    <name type="synonym">Caerostris bankana</name>
    <dbReference type="NCBI Taxonomy" id="172846"/>
    <lineage>
        <taxon>Eukaryota</taxon>
        <taxon>Metazoa</taxon>
        <taxon>Ecdysozoa</taxon>
        <taxon>Arthropoda</taxon>
        <taxon>Chelicerata</taxon>
        <taxon>Arachnida</taxon>
        <taxon>Araneae</taxon>
        <taxon>Araneomorphae</taxon>
        <taxon>Entelegynae</taxon>
        <taxon>Araneoidea</taxon>
        <taxon>Araneidae</taxon>
        <taxon>Caerostris</taxon>
    </lineage>
</organism>